<dbReference type="EMBL" id="JAQIZT010000018">
    <property type="protein sequence ID" value="KAJ6958753.1"/>
    <property type="molecule type" value="Genomic_DNA"/>
</dbReference>
<dbReference type="AlphaFoldDB" id="A0AAD6PRQ7"/>
<protein>
    <submittedName>
        <fullName evidence="3">Uncharacterized protein</fullName>
    </submittedName>
</protein>
<evidence type="ECO:0000313" key="1">
    <source>
        <dbReference type="EMBL" id="KAJ6958748.1"/>
    </source>
</evidence>
<evidence type="ECO:0000313" key="4">
    <source>
        <dbReference type="Proteomes" id="UP001164929"/>
    </source>
</evidence>
<organism evidence="3 4">
    <name type="scientific">Populus alba x Populus x berolinensis</name>
    <dbReference type="NCBI Taxonomy" id="444605"/>
    <lineage>
        <taxon>Eukaryota</taxon>
        <taxon>Viridiplantae</taxon>
        <taxon>Streptophyta</taxon>
        <taxon>Embryophyta</taxon>
        <taxon>Tracheophyta</taxon>
        <taxon>Spermatophyta</taxon>
        <taxon>Magnoliopsida</taxon>
        <taxon>eudicotyledons</taxon>
        <taxon>Gunneridae</taxon>
        <taxon>Pentapetalae</taxon>
        <taxon>rosids</taxon>
        <taxon>fabids</taxon>
        <taxon>Malpighiales</taxon>
        <taxon>Salicaceae</taxon>
        <taxon>Saliceae</taxon>
        <taxon>Populus</taxon>
    </lineage>
</organism>
<dbReference type="EMBL" id="JAQIZT010000018">
    <property type="protein sequence ID" value="KAJ6958750.1"/>
    <property type="molecule type" value="Genomic_DNA"/>
</dbReference>
<dbReference type="EMBL" id="JAQIZT010000018">
    <property type="protein sequence ID" value="KAJ6958748.1"/>
    <property type="molecule type" value="Genomic_DNA"/>
</dbReference>
<gene>
    <name evidence="1" type="ORF">NC653_040400</name>
    <name evidence="2" type="ORF">NC653_040401</name>
    <name evidence="3" type="ORF">NC653_040403</name>
</gene>
<proteinExistence type="predicted"/>
<accession>A0AAD6PRQ7</accession>
<reference evidence="3 4" key="1">
    <citation type="journal article" date="2023" name="Mol. Ecol. Resour.">
        <title>Chromosome-level genome assembly of a triploid poplar Populus alba 'Berolinensis'.</title>
        <authorList>
            <person name="Chen S."/>
            <person name="Yu Y."/>
            <person name="Wang X."/>
            <person name="Wang S."/>
            <person name="Zhang T."/>
            <person name="Zhou Y."/>
            <person name="He R."/>
            <person name="Meng N."/>
            <person name="Wang Y."/>
            <person name="Liu W."/>
            <person name="Liu Z."/>
            <person name="Liu J."/>
            <person name="Guo Q."/>
            <person name="Huang H."/>
            <person name="Sederoff R.R."/>
            <person name="Wang G."/>
            <person name="Qu G."/>
            <person name="Chen S."/>
        </authorList>
    </citation>
    <scope>NUCLEOTIDE SEQUENCE [LARGE SCALE GENOMIC DNA]</scope>
    <source>
        <strain evidence="3">SC-2020</strain>
    </source>
</reference>
<name>A0AAD6PRQ7_9ROSI</name>
<dbReference type="Proteomes" id="UP001164929">
    <property type="component" value="Chromosome 18"/>
</dbReference>
<evidence type="ECO:0000313" key="2">
    <source>
        <dbReference type="EMBL" id="KAJ6958750.1"/>
    </source>
</evidence>
<keyword evidence="4" id="KW-1185">Reference proteome</keyword>
<comment type="caution">
    <text evidence="3">The sequence shown here is derived from an EMBL/GenBank/DDBJ whole genome shotgun (WGS) entry which is preliminary data.</text>
</comment>
<evidence type="ECO:0000313" key="3">
    <source>
        <dbReference type="EMBL" id="KAJ6958753.1"/>
    </source>
</evidence>
<sequence length="33" mass="3967">MLLSSMVNGKSFSQEQFTIRVARLRYQKHYFSI</sequence>